<dbReference type="AlphaFoldDB" id="A0AAV6ZU65"/>
<keyword evidence="6" id="KW-1185">Reference proteome</keyword>
<dbReference type="PRINTS" id="PR00700">
    <property type="entry name" value="PRTYPHPHTASE"/>
</dbReference>
<dbReference type="InterPro" id="IPR000242">
    <property type="entry name" value="PTP_cat"/>
</dbReference>
<dbReference type="InterPro" id="IPR050348">
    <property type="entry name" value="Protein-Tyr_Phosphatase"/>
</dbReference>
<dbReference type="SMART" id="SM00404">
    <property type="entry name" value="PTPc_motif"/>
    <property type="match status" value="1"/>
</dbReference>
<dbReference type="SUPFAM" id="SSF52799">
    <property type="entry name" value="(Phosphotyrosine protein) phosphatases II"/>
    <property type="match status" value="1"/>
</dbReference>
<name>A0AAV6ZU65_ENGPU</name>
<dbReference type="PROSITE" id="PS00383">
    <property type="entry name" value="TYR_PHOSPHATASE_1"/>
    <property type="match status" value="1"/>
</dbReference>
<keyword evidence="2" id="KW-0904">Protein phosphatase</keyword>
<dbReference type="InterPro" id="IPR029021">
    <property type="entry name" value="Prot-tyrosine_phosphatase-like"/>
</dbReference>
<keyword evidence="2" id="KW-0378">Hydrolase</keyword>
<comment type="caution">
    <text evidence="5">The sequence shown here is derived from an EMBL/GenBank/DDBJ whole genome shotgun (WGS) entry which is preliminary data.</text>
</comment>
<dbReference type="InterPro" id="IPR003595">
    <property type="entry name" value="Tyr_Pase_cat"/>
</dbReference>
<feature type="domain" description="Tyrosine-protein phosphatase" evidence="3">
    <location>
        <begin position="1"/>
        <end position="106"/>
    </location>
</feature>
<reference evidence="5" key="1">
    <citation type="thesis" date="2020" institute="ProQuest LLC" country="789 East Eisenhower Parkway, Ann Arbor, MI, USA">
        <title>Comparative Genomics and Chromosome Evolution.</title>
        <authorList>
            <person name="Mudd A.B."/>
        </authorList>
    </citation>
    <scope>NUCLEOTIDE SEQUENCE</scope>
    <source>
        <strain evidence="5">237g6f4</strain>
        <tissue evidence="5">Blood</tissue>
    </source>
</reference>
<gene>
    <name evidence="5" type="ORF">GDO81_029638</name>
</gene>
<accession>A0AAV6ZU65</accession>
<evidence type="ECO:0000259" key="4">
    <source>
        <dbReference type="PROSITE" id="PS50056"/>
    </source>
</evidence>
<dbReference type="InterPro" id="IPR016130">
    <property type="entry name" value="Tyr_Pase_AS"/>
</dbReference>
<sequence length="112" mass="13104">MVTNVRSKASRRVQQFHYTKWQESGDINNRDVLIQFLLQVRQYKKEKSSRSPTLVHCRTGTGRSGIFIALDCIMNQLEDGKSVNVYETVHKMLLHRPLMVQTEVRFHINTSK</sequence>
<dbReference type="GO" id="GO:0004725">
    <property type="term" value="F:protein tyrosine phosphatase activity"/>
    <property type="evidence" value="ECO:0007669"/>
    <property type="project" value="UniProtKB-EC"/>
</dbReference>
<dbReference type="Pfam" id="PF00102">
    <property type="entry name" value="Y_phosphatase"/>
    <property type="match status" value="1"/>
</dbReference>
<dbReference type="InterPro" id="IPR000387">
    <property type="entry name" value="Tyr_Pase_dom"/>
</dbReference>
<dbReference type="EMBL" id="WNYA01000020">
    <property type="protein sequence ID" value="KAG8550880.1"/>
    <property type="molecule type" value="Genomic_DNA"/>
</dbReference>
<dbReference type="PANTHER" id="PTHR19134:SF331">
    <property type="entry name" value="RECEPTOR-TYPE TYROSINE-PROTEIN PHOSPHATASE V"/>
    <property type="match status" value="1"/>
</dbReference>
<feature type="domain" description="Tyrosine specific protein phosphatases" evidence="4">
    <location>
        <begin position="34"/>
        <end position="107"/>
    </location>
</feature>
<organism evidence="5 6">
    <name type="scientific">Engystomops pustulosus</name>
    <name type="common">Tungara frog</name>
    <name type="synonym">Physalaemus pustulosus</name>
    <dbReference type="NCBI Taxonomy" id="76066"/>
    <lineage>
        <taxon>Eukaryota</taxon>
        <taxon>Metazoa</taxon>
        <taxon>Chordata</taxon>
        <taxon>Craniata</taxon>
        <taxon>Vertebrata</taxon>
        <taxon>Euteleostomi</taxon>
        <taxon>Amphibia</taxon>
        <taxon>Batrachia</taxon>
        <taxon>Anura</taxon>
        <taxon>Neobatrachia</taxon>
        <taxon>Hyloidea</taxon>
        <taxon>Leptodactylidae</taxon>
        <taxon>Leiuperinae</taxon>
        <taxon>Engystomops</taxon>
    </lineage>
</organism>
<dbReference type="EC" id="3.1.3.48" evidence="1"/>
<evidence type="ECO:0000313" key="6">
    <source>
        <dbReference type="Proteomes" id="UP000824782"/>
    </source>
</evidence>
<dbReference type="PROSITE" id="PS50056">
    <property type="entry name" value="TYR_PHOSPHATASE_2"/>
    <property type="match status" value="1"/>
</dbReference>
<evidence type="ECO:0000313" key="5">
    <source>
        <dbReference type="EMBL" id="KAG8550880.1"/>
    </source>
</evidence>
<protein>
    <recommendedName>
        <fullName evidence="1">protein-tyrosine-phosphatase</fullName>
        <ecNumber evidence="1">3.1.3.48</ecNumber>
    </recommendedName>
</protein>
<proteinExistence type="predicted"/>
<evidence type="ECO:0000259" key="3">
    <source>
        <dbReference type="PROSITE" id="PS50055"/>
    </source>
</evidence>
<dbReference type="PANTHER" id="PTHR19134">
    <property type="entry name" value="RECEPTOR-TYPE TYROSINE-PROTEIN PHOSPHATASE"/>
    <property type="match status" value="1"/>
</dbReference>
<dbReference type="PROSITE" id="PS50055">
    <property type="entry name" value="TYR_PHOSPHATASE_PTP"/>
    <property type="match status" value="1"/>
</dbReference>
<dbReference type="Gene3D" id="3.90.190.10">
    <property type="entry name" value="Protein tyrosine phosphatase superfamily"/>
    <property type="match status" value="1"/>
</dbReference>
<dbReference type="Proteomes" id="UP000824782">
    <property type="component" value="Unassembled WGS sequence"/>
</dbReference>
<evidence type="ECO:0000256" key="2">
    <source>
        <dbReference type="ARBA" id="ARBA00022912"/>
    </source>
</evidence>
<evidence type="ECO:0000256" key="1">
    <source>
        <dbReference type="ARBA" id="ARBA00013064"/>
    </source>
</evidence>